<evidence type="ECO:0000313" key="2">
    <source>
        <dbReference type="Proteomes" id="UP000033566"/>
    </source>
</evidence>
<proteinExistence type="predicted"/>
<dbReference type="KEGG" id="ccj:UL81_07045"/>
<dbReference type="InterPro" id="IPR021408">
    <property type="entry name" value="DUF3046"/>
</dbReference>
<accession>A0A0F6QX75</accession>
<gene>
    <name evidence="1" type="ORF">UL81_07045</name>
</gene>
<keyword evidence="2" id="KW-1185">Reference proteome</keyword>
<dbReference type="EMBL" id="CP011311">
    <property type="protein sequence ID" value="AKE39365.1"/>
    <property type="molecule type" value="Genomic_DNA"/>
</dbReference>
<organism evidence="1 2">
    <name type="scientific">Corynebacterium camporealensis</name>
    <dbReference type="NCBI Taxonomy" id="161896"/>
    <lineage>
        <taxon>Bacteria</taxon>
        <taxon>Bacillati</taxon>
        <taxon>Actinomycetota</taxon>
        <taxon>Actinomycetes</taxon>
        <taxon>Mycobacteriales</taxon>
        <taxon>Corynebacteriaceae</taxon>
        <taxon>Corynebacterium</taxon>
    </lineage>
</organism>
<dbReference type="Proteomes" id="UP000033566">
    <property type="component" value="Chromosome"/>
</dbReference>
<dbReference type="STRING" id="161896.UL81_07045"/>
<dbReference type="OrthoDB" id="3215033at2"/>
<sequence length="71" mass="8088">MRLTEFHQLVVDEFGDAKGNWISHSHVLAKLGDTPNALIDSGVDPRHVWEELCDDFDVPEERRLGIDYPGK</sequence>
<dbReference type="PATRIC" id="fig|161896.4.peg.1377"/>
<protein>
    <submittedName>
        <fullName evidence="1">Uncharacterized protein</fullName>
    </submittedName>
</protein>
<name>A0A0F6QX75_9CORY</name>
<dbReference type="Pfam" id="PF11248">
    <property type="entry name" value="DUF3046"/>
    <property type="match status" value="1"/>
</dbReference>
<dbReference type="HOGENOM" id="CLU_179041_0_0_11"/>
<reference evidence="1 2" key="1">
    <citation type="journal article" date="2015" name="Genome Announc.">
        <title>Complete Genome Sequence of Corynebacterium camporealensis DSM 44610, Isolated from the Milk of a Manchega Sheep with Subclinical Mastitis.</title>
        <authorList>
            <person name="Ruckert C."/>
            <person name="Albersmeier A."/>
            <person name="Winkler A."/>
            <person name="Tauch A."/>
        </authorList>
    </citation>
    <scope>NUCLEOTIDE SEQUENCE [LARGE SCALE GENOMIC DNA]</scope>
    <source>
        <strain evidence="1 2">DSM 44610</strain>
    </source>
</reference>
<dbReference type="RefSeq" id="WP_035105474.1">
    <property type="nucleotide sequence ID" value="NZ_CP011311.1"/>
</dbReference>
<evidence type="ECO:0000313" key="1">
    <source>
        <dbReference type="EMBL" id="AKE39365.1"/>
    </source>
</evidence>
<dbReference type="AlphaFoldDB" id="A0A0F6QX75"/>